<dbReference type="GO" id="GO:0006565">
    <property type="term" value="P:L-serine catabolic process"/>
    <property type="evidence" value="ECO:0007669"/>
    <property type="project" value="TreeGrafter"/>
</dbReference>
<dbReference type="PANTHER" id="PTHR48078">
    <property type="entry name" value="THREONINE DEHYDRATASE, MITOCHONDRIAL-RELATED"/>
    <property type="match status" value="1"/>
</dbReference>
<evidence type="ECO:0000256" key="1">
    <source>
        <dbReference type="ARBA" id="ARBA00001933"/>
    </source>
</evidence>
<sequence length="271" mass="28740">MKDEGRNPTGSFEDRGMELAVAAAKHYGVQQLSIAAEGEAAASLSAYANAVAIGARVFLPQDVPMPSHLQCVAFGAEVTVVLGSIRDCERKLEQEAKNGFNLSELKEPFRLEGAKTIAYELVEQMGWSYPDGVICPAGIGAVAIWKAFEEMEQLGWVAGRRPRLYVSGSDTGSFESGVLEASGGRVVEGTDALATLLDWARHEGILLSPEGAAGVQTYQALLASGEVAVTDRVVLINGSRGLNYAEVIARALRLRPKLPSSLPVGGIITPQ</sequence>
<reference evidence="5" key="2">
    <citation type="submission" date="2020-09" db="EMBL/GenBank/DDBJ databases">
        <authorList>
            <person name="Sun Q."/>
            <person name="Zhou Y."/>
        </authorList>
    </citation>
    <scope>NUCLEOTIDE SEQUENCE</scope>
    <source>
        <strain evidence="5">CGMCC 1.12997</strain>
    </source>
</reference>
<dbReference type="SUPFAM" id="SSF53686">
    <property type="entry name" value="Tryptophan synthase beta subunit-like PLP-dependent enzymes"/>
    <property type="match status" value="1"/>
</dbReference>
<dbReference type="InterPro" id="IPR036052">
    <property type="entry name" value="TrpB-like_PALP_sf"/>
</dbReference>
<dbReference type="InterPro" id="IPR001926">
    <property type="entry name" value="TrpB-like_PALP"/>
</dbReference>
<evidence type="ECO:0000313" key="6">
    <source>
        <dbReference type="Proteomes" id="UP000647241"/>
    </source>
</evidence>
<dbReference type="GO" id="GO:0003941">
    <property type="term" value="F:L-serine ammonia-lyase activity"/>
    <property type="evidence" value="ECO:0007669"/>
    <property type="project" value="TreeGrafter"/>
</dbReference>
<keyword evidence="6" id="KW-1185">Reference proteome</keyword>
<reference evidence="5" key="1">
    <citation type="journal article" date="2014" name="Int. J. Syst. Evol. Microbiol.">
        <title>Complete genome sequence of Corynebacterium casei LMG S-19264T (=DSM 44701T), isolated from a smear-ripened cheese.</title>
        <authorList>
            <consortium name="US DOE Joint Genome Institute (JGI-PGF)"/>
            <person name="Walter F."/>
            <person name="Albersmeier A."/>
            <person name="Kalinowski J."/>
            <person name="Ruckert C."/>
        </authorList>
    </citation>
    <scope>NUCLEOTIDE SEQUENCE</scope>
    <source>
        <strain evidence="5">CGMCC 1.12997</strain>
    </source>
</reference>
<evidence type="ECO:0000256" key="2">
    <source>
        <dbReference type="ARBA" id="ARBA00022898"/>
    </source>
</evidence>
<dbReference type="GO" id="GO:0009097">
    <property type="term" value="P:isoleucine biosynthetic process"/>
    <property type="evidence" value="ECO:0007669"/>
    <property type="project" value="TreeGrafter"/>
</dbReference>
<dbReference type="InterPro" id="IPR050147">
    <property type="entry name" value="Ser/Thr_Dehydratase"/>
</dbReference>
<organism evidence="5 6">
    <name type="scientific">Edaphobacter dinghuensis</name>
    <dbReference type="NCBI Taxonomy" id="1560005"/>
    <lineage>
        <taxon>Bacteria</taxon>
        <taxon>Pseudomonadati</taxon>
        <taxon>Acidobacteriota</taxon>
        <taxon>Terriglobia</taxon>
        <taxon>Terriglobales</taxon>
        <taxon>Acidobacteriaceae</taxon>
        <taxon>Edaphobacter</taxon>
    </lineage>
</organism>
<dbReference type="GO" id="GO:0004794">
    <property type="term" value="F:threonine deaminase activity"/>
    <property type="evidence" value="ECO:0007669"/>
    <property type="project" value="TreeGrafter"/>
</dbReference>
<gene>
    <name evidence="5" type="ORF">GCM10011585_22570</name>
</gene>
<accession>A0A917M6V9</accession>
<proteinExistence type="predicted"/>
<dbReference type="PANTHER" id="PTHR48078:SF6">
    <property type="entry name" value="L-THREONINE DEHYDRATASE CATABOLIC TDCB"/>
    <property type="match status" value="1"/>
</dbReference>
<name>A0A917M6V9_9BACT</name>
<evidence type="ECO:0000313" key="5">
    <source>
        <dbReference type="EMBL" id="GGG78847.1"/>
    </source>
</evidence>
<evidence type="ECO:0000256" key="3">
    <source>
        <dbReference type="ARBA" id="ARBA00023239"/>
    </source>
</evidence>
<feature type="domain" description="Tryptophan synthase beta chain-like PALP" evidence="4">
    <location>
        <begin position="2"/>
        <end position="236"/>
    </location>
</feature>
<keyword evidence="2" id="KW-0663">Pyridoxal phosphate</keyword>
<dbReference type="Proteomes" id="UP000647241">
    <property type="component" value="Unassembled WGS sequence"/>
</dbReference>
<dbReference type="EMBL" id="BMGT01000002">
    <property type="protein sequence ID" value="GGG78847.1"/>
    <property type="molecule type" value="Genomic_DNA"/>
</dbReference>
<dbReference type="Pfam" id="PF00291">
    <property type="entry name" value="PALP"/>
    <property type="match status" value="1"/>
</dbReference>
<comment type="cofactor">
    <cofactor evidence="1">
        <name>pyridoxal 5'-phosphate</name>
        <dbReference type="ChEBI" id="CHEBI:597326"/>
    </cofactor>
</comment>
<dbReference type="GO" id="GO:0006567">
    <property type="term" value="P:L-threonine catabolic process"/>
    <property type="evidence" value="ECO:0007669"/>
    <property type="project" value="TreeGrafter"/>
</dbReference>
<comment type="caution">
    <text evidence="5">The sequence shown here is derived from an EMBL/GenBank/DDBJ whole genome shotgun (WGS) entry which is preliminary data.</text>
</comment>
<evidence type="ECO:0000259" key="4">
    <source>
        <dbReference type="Pfam" id="PF00291"/>
    </source>
</evidence>
<dbReference type="Gene3D" id="3.40.50.1100">
    <property type="match status" value="3"/>
</dbReference>
<keyword evidence="3" id="KW-0456">Lyase</keyword>
<dbReference type="AlphaFoldDB" id="A0A917M6V9"/>
<protein>
    <recommendedName>
        <fullName evidence="4">Tryptophan synthase beta chain-like PALP domain-containing protein</fullName>
    </recommendedName>
</protein>